<feature type="domain" description="HTH lysR-type" evidence="9">
    <location>
        <begin position="54"/>
        <end position="111"/>
    </location>
</feature>
<evidence type="ECO:0000256" key="2">
    <source>
        <dbReference type="ARBA" id="ARBA00023015"/>
    </source>
</evidence>
<gene>
    <name evidence="10" type="ORF">DLJ82_6539</name>
</gene>
<dbReference type="FunFam" id="1.10.10.10:FF:000001">
    <property type="entry name" value="LysR family transcriptional regulator"/>
    <property type="match status" value="1"/>
</dbReference>
<reference evidence="10 11" key="1">
    <citation type="submission" date="2018-07" db="EMBL/GenBank/DDBJ databases">
        <title>Rhizobium leguminosarum strain:ATCC 14479 Genome sequencing and assembly.</title>
        <authorList>
            <person name="Chakraborty R."/>
        </authorList>
    </citation>
    <scope>NUCLEOTIDE SEQUENCE [LARGE SCALE GENOMIC DNA]</scope>
    <source>
        <strain evidence="10 11">ATCC 14479</strain>
        <plasmid evidence="11">Plasmid unnamed3</plasmid>
    </source>
</reference>
<comment type="function">
    <text evidence="6">Transcriptional regulator of the ttuABCDE tartrate utilization operon.</text>
</comment>
<evidence type="ECO:0000313" key="10">
    <source>
        <dbReference type="EMBL" id="AXA44510.1"/>
    </source>
</evidence>
<comment type="similarity">
    <text evidence="1">Belongs to the LysR transcriptional regulatory family.</text>
</comment>
<dbReference type="InterPro" id="IPR036390">
    <property type="entry name" value="WH_DNA-bd_sf"/>
</dbReference>
<evidence type="ECO:0000259" key="9">
    <source>
        <dbReference type="PROSITE" id="PS50931"/>
    </source>
</evidence>
<dbReference type="EMBL" id="CP030763">
    <property type="protein sequence ID" value="AXA44510.1"/>
    <property type="molecule type" value="Genomic_DNA"/>
</dbReference>
<dbReference type="Proteomes" id="UP000251166">
    <property type="component" value="Plasmid unnamed3"/>
</dbReference>
<keyword evidence="5" id="KW-0804">Transcription</keyword>
<dbReference type="PANTHER" id="PTHR30293:SF0">
    <property type="entry name" value="NITROGEN ASSIMILATION REGULATORY PROTEIN NAC"/>
    <property type="match status" value="1"/>
</dbReference>
<dbReference type="GO" id="GO:2000142">
    <property type="term" value="P:regulation of DNA-templated transcription initiation"/>
    <property type="evidence" value="ECO:0007669"/>
    <property type="project" value="TreeGrafter"/>
</dbReference>
<dbReference type="SUPFAM" id="SSF53850">
    <property type="entry name" value="Periplasmic binding protein-like II"/>
    <property type="match status" value="1"/>
</dbReference>
<dbReference type="Pfam" id="PF03466">
    <property type="entry name" value="LysR_substrate"/>
    <property type="match status" value="1"/>
</dbReference>
<sequence length="354" mass="38198">MEPGGLLEAEKEVVSASPRSIPASGCQRPRRVAKAMRVCKHVSSADQNGTPILMDIRRLKSFIVIVDSGSITRAADLLHIAQPALSQQLAALEEHFGHKLLIRSQQGVSMTDAGHAVYRHAQIILRQMEQAQADASAAGNSLAGRVSVGLVPFSSAATLSVDLLAETRKRHPGILLHLTESVGQTYSQMIMNGRLEMALLHGTGPIKGVRFEPILSEEFFLVAHRDFAIEADAKPVPVNALDGMPLLLPPAYNFVRRAVDTAFTRTRTNLKVVAEVEIVRTLARAVGSGLGATIMPKAIADRIVSESSEPLICRLVSPRIEETLSLCVSDQNPLSEPALAVRDILLELTARLKG</sequence>
<evidence type="ECO:0000256" key="1">
    <source>
        <dbReference type="ARBA" id="ARBA00009437"/>
    </source>
</evidence>
<dbReference type="CDD" id="cd08433">
    <property type="entry name" value="PBP2_Nac"/>
    <property type="match status" value="1"/>
</dbReference>
<keyword evidence="4" id="KW-0010">Activator</keyword>
<dbReference type="PRINTS" id="PR00039">
    <property type="entry name" value="HTHLYSR"/>
</dbReference>
<proteinExistence type="inferred from homology"/>
<dbReference type="PANTHER" id="PTHR30293">
    <property type="entry name" value="TRANSCRIPTIONAL REGULATORY PROTEIN NAC-RELATED"/>
    <property type="match status" value="1"/>
</dbReference>
<name>A0A2Z4YT20_RHILE</name>
<keyword evidence="2" id="KW-0805">Transcription regulation</keyword>
<organism evidence="10 11">
    <name type="scientific">Rhizobium leguminosarum</name>
    <dbReference type="NCBI Taxonomy" id="384"/>
    <lineage>
        <taxon>Bacteria</taxon>
        <taxon>Pseudomonadati</taxon>
        <taxon>Pseudomonadota</taxon>
        <taxon>Alphaproteobacteria</taxon>
        <taxon>Hyphomicrobiales</taxon>
        <taxon>Rhizobiaceae</taxon>
        <taxon>Rhizobium/Agrobacterium group</taxon>
        <taxon>Rhizobium</taxon>
    </lineage>
</organism>
<dbReference type="NCBIfam" id="NF008410">
    <property type="entry name" value="PRK11233.1"/>
    <property type="match status" value="1"/>
</dbReference>
<protein>
    <recommendedName>
        <fullName evidence="7">HTH-type transcriptional regulator TtuA</fullName>
    </recommendedName>
    <alternativeName>
        <fullName evidence="8">Tartrate utilization transcriptional regulator</fullName>
    </alternativeName>
</protein>
<dbReference type="AlphaFoldDB" id="A0A2Z4YT20"/>
<dbReference type="Pfam" id="PF00126">
    <property type="entry name" value="HTH_1"/>
    <property type="match status" value="1"/>
</dbReference>
<accession>A0A2Z4YT20</accession>
<evidence type="ECO:0000256" key="8">
    <source>
        <dbReference type="ARBA" id="ARBA00083243"/>
    </source>
</evidence>
<dbReference type="GO" id="GO:0003700">
    <property type="term" value="F:DNA-binding transcription factor activity"/>
    <property type="evidence" value="ECO:0007669"/>
    <property type="project" value="InterPro"/>
</dbReference>
<dbReference type="Gene3D" id="1.10.10.10">
    <property type="entry name" value="Winged helix-like DNA-binding domain superfamily/Winged helix DNA-binding domain"/>
    <property type="match status" value="1"/>
</dbReference>
<evidence type="ECO:0000256" key="5">
    <source>
        <dbReference type="ARBA" id="ARBA00023163"/>
    </source>
</evidence>
<dbReference type="SUPFAM" id="SSF46785">
    <property type="entry name" value="Winged helix' DNA-binding domain"/>
    <property type="match status" value="1"/>
</dbReference>
<evidence type="ECO:0000256" key="6">
    <source>
        <dbReference type="ARBA" id="ARBA00054626"/>
    </source>
</evidence>
<keyword evidence="10" id="KW-0614">Plasmid</keyword>
<evidence type="ECO:0000313" key="11">
    <source>
        <dbReference type="Proteomes" id="UP000251166"/>
    </source>
</evidence>
<geneLocation type="plasmid" evidence="10 11">
    <name>unnamed3</name>
</geneLocation>
<dbReference type="InterPro" id="IPR036388">
    <property type="entry name" value="WH-like_DNA-bd_sf"/>
</dbReference>
<dbReference type="PROSITE" id="PS50931">
    <property type="entry name" value="HTH_LYSR"/>
    <property type="match status" value="1"/>
</dbReference>
<keyword evidence="3" id="KW-0238">DNA-binding</keyword>
<dbReference type="Gene3D" id="3.40.190.10">
    <property type="entry name" value="Periplasmic binding protein-like II"/>
    <property type="match status" value="2"/>
</dbReference>
<dbReference type="InterPro" id="IPR005119">
    <property type="entry name" value="LysR_subst-bd"/>
</dbReference>
<dbReference type="GO" id="GO:0003677">
    <property type="term" value="F:DNA binding"/>
    <property type="evidence" value="ECO:0007669"/>
    <property type="project" value="UniProtKB-KW"/>
</dbReference>
<dbReference type="InterPro" id="IPR000847">
    <property type="entry name" value="LysR_HTH_N"/>
</dbReference>
<evidence type="ECO:0000256" key="4">
    <source>
        <dbReference type="ARBA" id="ARBA00023159"/>
    </source>
</evidence>
<evidence type="ECO:0000256" key="3">
    <source>
        <dbReference type="ARBA" id="ARBA00023125"/>
    </source>
</evidence>
<evidence type="ECO:0000256" key="7">
    <source>
        <dbReference type="ARBA" id="ARBA00067332"/>
    </source>
</evidence>